<organism evidence="19 20">
    <name type="scientific">Solemya velum gill symbiont</name>
    <dbReference type="NCBI Taxonomy" id="2340"/>
    <lineage>
        <taxon>Bacteria</taxon>
        <taxon>Pseudomonadati</taxon>
        <taxon>Pseudomonadota</taxon>
        <taxon>Gammaproteobacteria</taxon>
        <taxon>sulfur-oxidizing symbionts</taxon>
    </lineage>
</organism>
<keyword evidence="9" id="KW-0289">Folate biosynthesis</keyword>
<evidence type="ECO:0000256" key="8">
    <source>
        <dbReference type="ARBA" id="ARBA00022898"/>
    </source>
</evidence>
<dbReference type="GO" id="GO:0052654">
    <property type="term" value="F:L-leucine-2-oxoglutarate transaminase activity"/>
    <property type="evidence" value="ECO:0007669"/>
    <property type="project" value="RHEA"/>
</dbReference>
<comment type="catalytic activity">
    <reaction evidence="14">
        <text>L-leucine + 2-oxoglutarate = 4-methyl-2-oxopentanoate + L-glutamate</text>
        <dbReference type="Rhea" id="RHEA:18321"/>
        <dbReference type="ChEBI" id="CHEBI:16810"/>
        <dbReference type="ChEBI" id="CHEBI:17865"/>
        <dbReference type="ChEBI" id="CHEBI:29985"/>
        <dbReference type="ChEBI" id="CHEBI:57427"/>
        <dbReference type="EC" id="2.6.1.42"/>
    </reaction>
</comment>
<evidence type="ECO:0000256" key="1">
    <source>
        <dbReference type="ARBA" id="ARBA00001933"/>
    </source>
</evidence>
<dbReference type="GO" id="GO:0008696">
    <property type="term" value="F:4-amino-4-deoxychorismate lyase activity"/>
    <property type="evidence" value="ECO:0007669"/>
    <property type="project" value="UniProtKB-EC"/>
</dbReference>
<dbReference type="RefSeq" id="WP_043116073.1">
    <property type="nucleotide sequence ID" value="NZ_JRAA01000001.1"/>
</dbReference>
<dbReference type="OrthoDB" id="21319at2"/>
<evidence type="ECO:0000256" key="6">
    <source>
        <dbReference type="ARBA" id="ARBA00009320"/>
    </source>
</evidence>
<evidence type="ECO:0000313" key="19">
    <source>
        <dbReference type="EMBL" id="KHF26324.1"/>
    </source>
</evidence>
<keyword evidence="19" id="KW-0808">Transferase</keyword>
<dbReference type="GO" id="GO:0052656">
    <property type="term" value="F:L-isoleucine-2-oxoglutarate transaminase activity"/>
    <property type="evidence" value="ECO:0007669"/>
    <property type="project" value="RHEA"/>
</dbReference>
<dbReference type="Pfam" id="PF01063">
    <property type="entry name" value="Aminotran_4"/>
    <property type="match status" value="1"/>
</dbReference>
<dbReference type="SUPFAM" id="SSF56752">
    <property type="entry name" value="D-aminoacid aminotransferase-like PLP-dependent enzymes"/>
    <property type="match status" value="1"/>
</dbReference>
<dbReference type="PANTHER" id="PTHR42743">
    <property type="entry name" value="AMINO-ACID AMINOTRANSFERASE"/>
    <property type="match status" value="1"/>
</dbReference>
<comment type="pathway">
    <text evidence="3">Amino-acid biosynthesis; L-isoleucine biosynthesis; L-isoleucine from 2-oxobutanoate: step 4/4.</text>
</comment>
<evidence type="ECO:0000256" key="4">
    <source>
        <dbReference type="ARBA" id="ARBA00004931"/>
    </source>
</evidence>
<comment type="function">
    <text evidence="2">Acts on leucine, isoleucine and valine.</text>
</comment>
<dbReference type="InterPro" id="IPR043131">
    <property type="entry name" value="BCAT-like_N"/>
</dbReference>
<dbReference type="Gene3D" id="3.30.470.10">
    <property type="match status" value="1"/>
</dbReference>
<evidence type="ECO:0000256" key="10">
    <source>
        <dbReference type="ARBA" id="ARBA00035633"/>
    </source>
</evidence>
<comment type="function">
    <text evidence="16">Involved in the biosynthesis of p-aminobenzoate (PABA), a precursor of tetrahydrofolate. Converts 4-amino-4-deoxychorismate into 4-aminobenzoate (PABA) and pyruvate.</text>
</comment>
<comment type="cofactor">
    <cofactor evidence="1">
        <name>pyridoxal 5'-phosphate</name>
        <dbReference type="ChEBI" id="CHEBI:597326"/>
    </cofactor>
</comment>
<evidence type="ECO:0000313" key="20">
    <source>
        <dbReference type="Proteomes" id="UP000030856"/>
    </source>
</evidence>
<evidence type="ECO:0000256" key="12">
    <source>
        <dbReference type="ARBA" id="ARBA00048212"/>
    </source>
</evidence>
<dbReference type="EC" id="2.6.1.42" evidence="7"/>
<dbReference type="InterPro" id="IPR036038">
    <property type="entry name" value="Aminotransferase-like"/>
</dbReference>
<comment type="catalytic activity">
    <reaction evidence="12">
        <text>L-valine + 2-oxoglutarate = 3-methyl-2-oxobutanoate + L-glutamate</text>
        <dbReference type="Rhea" id="RHEA:24813"/>
        <dbReference type="ChEBI" id="CHEBI:11851"/>
        <dbReference type="ChEBI" id="CHEBI:16810"/>
        <dbReference type="ChEBI" id="CHEBI:29985"/>
        <dbReference type="ChEBI" id="CHEBI:57762"/>
        <dbReference type="EC" id="2.6.1.42"/>
    </reaction>
</comment>
<dbReference type="FunFam" id="3.20.10.10:FF:000002">
    <property type="entry name" value="D-alanine aminotransferase"/>
    <property type="match status" value="1"/>
</dbReference>
<comment type="similarity">
    <text evidence="6">Belongs to the class-IV pyridoxal-phosphate-dependent aminotransferase family.</text>
</comment>
<keyword evidence="20" id="KW-1185">Reference proteome</keyword>
<dbReference type="EMBL" id="JRAA01000001">
    <property type="protein sequence ID" value="KHF26324.1"/>
    <property type="molecule type" value="Genomic_DNA"/>
</dbReference>
<keyword evidence="19" id="KW-0032">Aminotransferase</keyword>
<evidence type="ECO:0000256" key="16">
    <source>
        <dbReference type="ARBA" id="ARBA00054027"/>
    </source>
</evidence>
<name>A0A0B0HEJ1_SOVGS</name>
<keyword evidence="8" id="KW-0663">Pyridoxal phosphate</keyword>
<dbReference type="PATRIC" id="fig|2340.3.peg.834"/>
<accession>A0A0B0HEJ1</accession>
<dbReference type="GO" id="GO:0008652">
    <property type="term" value="P:amino acid biosynthetic process"/>
    <property type="evidence" value="ECO:0007669"/>
    <property type="project" value="UniProtKB-ARBA"/>
</dbReference>
<evidence type="ECO:0000256" key="2">
    <source>
        <dbReference type="ARBA" id="ARBA00003109"/>
    </source>
</evidence>
<comment type="pathway">
    <text evidence="10">Cofactor biosynthesis; tetrahydrofolate biosynthesis; 4-aminobenzoate from chorismate: step 2/2.</text>
</comment>
<dbReference type="STRING" id="2340.JV46_16260"/>
<protein>
    <recommendedName>
        <fullName evidence="17">Aminodeoxychorismate lyase</fullName>
        <ecNumber evidence="7">2.6.1.42</ecNumber>
        <ecNumber evidence="11">4.1.3.38</ecNumber>
    </recommendedName>
    <alternativeName>
        <fullName evidence="18">4-amino-4-deoxychorismate lyase</fullName>
    </alternativeName>
</protein>
<dbReference type="GO" id="GO:0046656">
    <property type="term" value="P:folic acid biosynthetic process"/>
    <property type="evidence" value="ECO:0007669"/>
    <property type="project" value="UniProtKB-KW"/>
</dbReference>
<evidence type="ECO:0000256" key="3">
    <source>
        <dbReference type="ARBA" id="ARBA00004824"/>
    </source>
</evidence>
<dbReference type="Proteomes" id="UP000030856">
    <property type="component" value="Unassembled WGS sequence"/>
</dbReference>
<proteinExistence type="inferred from homology"/>
<dbReference type="PANTHER" id="PTHR42743:SF11">
    <property type="entry name" value="AMINODEOXYCHORISMATE LYASE"/>
    <property type="match status" value="1"/>
</dbReference>
<evidence type="ECO:0000256" key="13">
    <source>
        <dbReference type="ARBA" id="ARBA00048798"/>
    </source>
</evidence>
<evidence type="ECO:0000256" key="7">
    <source>
        <dbReference type="ARBA" id="ARBA00013053"/>
    </source>
</evidence>
<keyword evidence="19" id="KW-0456">Lyase</keyword>
<dbReference type="InterPro" id="IPR043132">
    <property type="entry name" value="BCAT-like_C"/>
</dbReference>
<dbReference type="InterPro" id="IPR050571">
    <property type="entry name" value="Class-IV_PLP-Dep_Aminotrnsfr"/>
</dbReference>
<dbReference type="InterPro" id="IPR001544">
    <property type="entry name" value="Aminotrans_IV"/>
</dbReference>
<evidence type="ECO:0000256" key="17">
    <source>
        <dbReference type="ARBA" id="ARBA00069174"/>
    </source>
</evidence>
<comment type="catalytic activity">
    <reaction evidence="15">
        <text>4-amino-4-deoxychorismate = 4-aminobenzoate + pyruvate + H(+)</text>
        <dbReference type="Rhea" id="RHEA:16201"/>
        <dbReference type="ChEBI" id="CHEBI:15361"/>
        <dbReference type="ChEBI" id="CHEBI:15378"/>
        <dbReference type="ChEBI" id="CHEBI:17836"/>
        <dbReference type="ChEBI" id="CHEBI:58406"/>
        <dbReference type="EC" id="4.1.3.38"/>
    </reaction>
</comment>
<evidence type="ECO:0000256" key="15">
    <source>
        <dbReference type="ARBA" id="ARBA00049529"/>
    </source>
</evidence>
<comment type="pathway">
    <text evidence="4">Amino-acid biosynthesis; L-valine biosynthesis; L-valine from pyruvate: step 4/4.</text>
</comment>
<evidence type="ECO:0000256" key="9">
    <source>
        <dbReference type="ARBA" id="ARBA00022909"/>
    </source>
</evidence>
<reference evidence="19 20" key="1">
    <citation type="journal article" date="2014" name="BMC Genomics">
        <title>The genome of the intracellular bacterium of the coastal bivalve, Solemya velum: a blueprint for thriving in and out of symbiosis.</title>
        <authorList>
            <person name="Dmytrenko O."/>
            <person name="Russell S.L."/>
            <person name="Loo W.T."/>
            <person name="Fontanez K.M."/>
            <person name="Liao L."/>
            <person name="Roeselers G."/>
            <person name="Sharma R."/>
            <person name="Stewart F.J."/>
            <person name="Newton I.L."/>
            <person name="Woyke T."/>
            <person name="Wu D."/>
            <person name="Lang J.M."/>
            <person name="Eisen J.A."/>
            <person name="Cavanaugh C.M."/>
        </authorList>
    </citation>
    <scope>NUCLEOTIDE SEQUENCE [LARGE SCALE GENOMIC DNA]</scope>
    <source>
        <strain evidence="19 20">WH</strain>
    </source>
</reference>
<sequence>MSRIVYVNGEYLPEEKAKISVFDRGFLFSDGVYEVISVLNGKLIDTRGHMLRLNRSLGELDMAAPCSAVEIESIVKKLVAENSVEQGLVYLQITRGAADRDFFYPENPSPTLVMFTQSKNLLDDPNAEQGIDVITVPDLRWQRRDIKSVGLLYPCMAKMEAKMAGAKDAWMLDADGYVTEGTSNNAWIITQEGTIVTRQLSNDILHGITRKAVMALAGENDFSVEQRPFTPAEAYEAAEAFVTSATTFVMPVVKIDAAAIGNGLPGEMTGKLREIYIDMALRTE</sequence>
<comment type="caution">
    <text evidence="19">The sequence shown here is derived from an EMBL/GenBank/DDBJ whole genome shotgun (WGS) entry which is preliminary data.</text>
</comment>
<dbReference type="CDD" id="cd01558">
    <property type="entry name" value="D-AAT_like"/>
    <property type="match status" value="1"/>
</dbReference>
<dbReference type="eggNOG" id="COG0115">
    <property type="taxonomic scope" value="Bacteria"/>
</dbReference>
<dbReference type="AlphaFoldDB" id="A0A0B0HEJ1"/>
<evidence type="ECO:0000256" key="14">
    <source>
        <dbReference type="ARBA" id="ARBA00049229"/>
    </source>
</evidence>
<comment type="pathway">
    <text evidence="5">Amino-acid biosynthesis; L-leucine biosynthesis; L-leucine from 3-methyl-2-oxobutanoate: step 4/4.</text>
</comment>
<dbReference type="NCBIfam" id="NF005209">
    <property type="entry name" value="PRK06680.1"/>
    <property type="match status" value="1"/>
</dbReference>
<evidence type="ECO:0000256" key="18">
    <source>
        <dbReference type="ARBA" id="ARBA00080135"/>
    </source>
</evidence>
<evidence type="ECO:0000256" key="5">
    <source>
        <dbReference type="ARBA" id="ARBA00005072"/>
    </source>
</evidence>
<dbReference type="EC" id="4.1.3.38" evidence="11"/>
<evidence type="ECO:0000256" key="11">
    <source>
        <dbReference type="ARBA" id="ARBA00035676"/>
    </source>
</evidence>
<dbReference type="Gene3D" id="3.20.10.10">
    <property type="entry name" value="D-amino Acid Aminotransferase, subunit A, domain 2"/>
    <property type="match status" value="1"/>
</dbReference>
<dbReference type="GO" id="GO:0005829">
    <property type="term" value="C:cytosol"/>
    <property type="evidence" value="ECO:0007669"/>
    <property type="project" value="TreeGrafter"/>
</dbReference>
<comment type="catalytic activity">
    <reaction evidence="13">
        <text>L-isoleucine + 2-oxoglutarate = (S)-3-methyl-2-oxopentanoate + L-glutamate</text>
        <dbReference type="Rhea" id="RHEA:24801"/>
        <dbReference type="ChEBI" id="CHEBI:16810"/>
        <dbReference type="ChEBI" id="CHEBI:29985"/>
        <dbReference type="ChEBI" id="CHEBI:35146"/>
        <dbReference type="ChEBI" id="CHEBI:58045"/>
        <dbReference type="EC" id="2.6.1.42"/>
    </reaction>
</comment>
<gene>
    <name evidence="19" type="ORF">JV46_16260</name>
</gene>
<dbReference type="GO" id="GO:0052655">
    <property type="term" value="F:L-valine-2-oxoglutarate transaminase activity"/>
    <property type="evidence" value="ECO:0007669"/>
    <property type="project" value="RHEA"/>
</dbReference>